<proteinExistence type="predicted"/>
<reference evidence="1 2" key="1">
    <citation type="submission" date="2016-04" db="EMBL/GenBank/DDBJ databases">
        <title>Complete genome sequence of natural rubber-degrading, novel Gram-negative bacterium, Rhizobacter gummiphilus strain NS21.</title>
        <authorList>
            <person name="Tabata M."/>
            <person name="Kasai D."/>
            <person name="Fukuda M."/>
        </authorList>
    </citation>
    <scope>NUCLEOTIDE SEQUENCE [LARGE SCALE GENOMIC DNA]</scope>
    <source>
        <strain evidence="1 2">NS21</strain>
    </source>
</reference>
<accession>A0A1W6LF68</accession>
<dbReference type="Proteomes" id="UP000193427">
    <property type="component" value="Chromosome"/>
</dbReference>
<dbReference type="AlphaFoldDB" id="A0A1W6LF68"/>
<protein>
    <submittedName>
        <fullName evidence="1">Uncharacterized protein</fullName>
    </submittedName>
</protein>
<evidence type="ECO:0000313" key="2">
    <source>
        <dbReference type="Proteomes" id="UP000193427"/>
    </source>
</evidence>
<dbReference type="RefSeq" id="WP_085753137.1">
    <property type="nucleotide sequence ID" value="NZ_BSPR01000015.1"/>
</dbReference>
<dbReference type="STRING" id="946333.A4W93_24575"/>
<dbReference type="KEGG" id="rgu:A4W93_24575"/>
<sequence length="246" mass="27689">MPIRDLALFPERTDAYGDFGWLTNNVEYIYGSILAGARIECARVSRLNMILHPGPVDESSGVDFEAIYPEVRVHFPVDGFAVDDPIASQARLSSVITAALKRICPHSDQALDAIHTEVLATGFSVDSYISRKWVKSPGRKYSIKIGMTTGFLQTRFFVDRLIKRGNVRRNYVFAGRPSPRYCEFICFKDLIVSDEGIVEIVLKHPGDEIYQGLVFGSRYYDTRNCDVVSEVEDEGDVVIRFSCAQE</sequence>
<gene>
    <name evidence="1" type="ORF">A4W93_24575</name>
</gene>
<organism evidence="1 2">
    <name type="scientific">Piscinibacter gummiphilus</name>
    <dbReference type="NCBI Taxonomy" id="946333"/>
    <lineage>
        <taxon>Bacteria</taxon>
        <taxon>Pseudomonadati</taxon>
        <taxon>Pseudomonadota</taxon>
        <taxon>Betaproteobacteria</taxon>
        <taxon>Burkholderiales</taxon>
        <taxon>Sphaerotilaceae</taxon>
        <taxon>Piscinibacter</taxon>
    </lineage>
</organism>
<keyword evidence="2" id="KW-1185">Reference proteome</keyword>
<evidence type="ECO:0000313" key="1">
    <source>
        <dbReference type="EMBL" id="ARN22828.1"/>
    </source>
</evidence>
<name>A0A1W6LF68_9BURK</name>
<dbReference type="EMBL" id="CP015118">
    <property type="protein sequence ID" value="ARN22828.1"/>
    <property type="molecule type" value="Genomic_DNA"/>
</dbReference>